<sequence>MPDELSYADAVRLLGGERSRFVETFDRLAGWALLAGAVPVPALLGIFDAKGEFVRLGRDLLRHLTEQRSGLSRYGRTERLEAAHAVIAVTAFFEVLHEVDLPFAFADLEIGKTEQLAVAGGGPADPRAVTRSMFALPAPVPGPHLPPARLGEALDRYYRTIAEQLAVHVTGLAAWERLDTTRQRAFREALAAVPRLAVRRYRDLSLALAVEFPEVAYWSGRHEHEATRQEVHRVALGLAELRRVLTDVSTGRPPQGWPAALARAYTAALDRPIVEAGEVPAGMEVPTLGEAYVPPLCRVAALDGQARPSDEVWWRGQPVRHDLPDLLAWYLTSAMATRAPLLVLGQPGSGKSVLTRVLAAQLPAADFLVVRVVLREVRVETDLQEQIEQSVRYATGERLDWPALVRSAGDALPVVLLDGFDELLQATGVTQTDYLLRVAAFQRREADQGRPVAVLVTSRTSVADRAKPPPGAVALRLEPFDRARVGRWVQVWNAVNVHHFARLGVRPLDPEAVLAHRELAEQPLLLLMLALYAAAGNDLAAAGELRRSELYERLLRSFARREVGKHRPDLPERELARAAEEELRRLAVVAYAMFNRGVQWVTEEDLETDLAALPFLAAPPASRSGNDLRVPLRPAGMLLGRFFFVHRSQANRDDDRRATYEFLHATFGEFLVARTAALVLGEMAAVAAAVSLRRDVDDDPLHALLSSATLTGRAPVVTFLTEILRSWPAERRDDAAEVLLRLFHGVHDDRPPRRFAAYRPRALPVPARHAAYSANLLVLLVCLAGDVSGRQLYPGDGDVRSSWTRQALLWRSQLTDDEYRGLVNAVALDRLGDGGRRDVRLRLADGTWQPPPVDPEWTYAPAERVESGTIHVLPNRGAPVLRRTAHFECDPQGDAVTHALEPLLTRLPSALDSLVPSTGHRSVAHHLLAMLLLPLQSADAAGRARVYGAVARMIGHLDRERSPFEESDLATLLFDRLAVDHAVPPALGTELLGGIHGMSRWEVRALSAYVRATLAVVERGADVDDGLAAQIVHAVSELSDRSGRDDRDLVGHALGRLADLGLLDDGVLAASTANRLVAVLARHRPDLLPSPRPRAPTTGTADRPGRRRADDAGGHFPASPPKRCQPPPGNTPASTAAVIASACAWVSLPSLTAWASRSFSAACRSAASPPPRQPPRSGRSPLRSSRSFSRAAVTLSAGTSSSSASASAKALCRAVRSVLSLVLGLGLAVSPLPAKATAGAAIPSPSAPAATSPAIRCFLAMVPPADRCAVDPTTVPATTGGHPW</sequence>
<feature type="compositionally biased region" description="Low complexity" evidence="1">
    <location>
        <begin position="1175"/>
        <end position="1188"/>
    </location>
</feature>
<keyword evidence="4" id="KW-1185">Reference proteome</keyword>
<dbReference type="InterPro" id="IPR054567">
    <property type="entry name" value="NNH7"/>
</dbReference>
<name>A0A562WCW5_9ACTN</name>
<organism evidence="3 4">
    <name type="scientific">Micromonospora sagamiensis</name>
    <dbReference type="NCBI Taxonomy" id="47875"/>
    <lineage>
        <taxon>Bacteria</taxon>
        <taxon>Bacillati</taxon>
        <taxon>Actinomycetota</taxon>
        <taxon>Actinomycetes</taxon>
        <taxon>Micromonosporales</taxon>
        <taxon>Micromonosporaceae</taxon>
        <taxon>Micromonospora</taxon>
    </lineage>
</organism>
<protein>
    <recommendedName>
        <fullName evidence="2">AAA+ ATPase domain-containing protein</fullName>
    </recommendedName>
</protein>
<dbReference type="SUPFAM" id="SSF52540">
    <property type="entry name" value="P-loop containing nucleoside triphosphate hydrolases"/>
    <property type="match status" value="1"/>
</dbReference>
<evidence type="ECO:0000259" key="2">
    <source>
        <dbReference type="SMART" id="SM00382"/>
    </source>
</evidence>
<feature type="region of interest" description="Disordered" evidence="1">
    <location>
        <begin position="1164"/>
        <end position="1188"/>
    </location>
</feature>
<dbReference type="InterPro" id="IPR027417">
    <property type="entry name" value="P-loop_NTPase"/>
</dbReference>
<evidence type="ECO:0000313" key="3">
    <source>
        <dbReference type="EMBL" id="TWJ27998.1"/>
    </source>
</evidence>
<dbReference type="Pfam" id="PF22738">
    <property type="entry name" value="NNH7"/>
    <property type="match status" value="1"/>
</dbReference>
<comment type="caution">
    <text evidence="3">The sequence shown here is derived from an EMBL/GenBank/DDBJ whole genome shotgun (WGS) entry which is preliminary data.</text>
</comment>
<dbReference type="InterPro" id="IPR003593">
    <property type="entry name" value="AAA+_ATPase"/>
</dbReference>
<dbReference type="Proteomes" id="UP000319728">
    <property type="component" value="Unassembled WGS sequence"/>
</dbReference>
<dbReference type="EMBL" id="VLLP01000001">
    <property type="protein sequence ID" value="TWJ27998.1"/>
    <property type="molecule type" value="Genomic_DNA"/>
</dbReference>
<accession>A0A562WCW5</accession>
<gene>
    <name evidence="3" type="ORF">JD81_01501</name>
</gene>
<feature type="region of interest" description="Disordered" evidence="1">
    <location>
        <begin position="1086"/>
        <end position="1133"/>
    </location>
</feature>
<dbReference type="Gene3D" id="3.40.50.300">
    <property type="entry name" value="P-loop containing nucleotide triphosphate hydrolases"/>
    <property type="match status" value="1"/>
</dbReference>
<feature type="domain" description="AAA+ ATPase" evidence="2">
    <location>
        <begin position="337"/>
        <end position="490"/>
    </location>
</feature>
<feature type="compositionally biased region" description="Pro residues" evidence="1">
    <location>
        <begin position="1118"/>
        <end position="1130"/>
    </location>
</feature>
<reference evidence="3 4" key="1">
    <citation type="submission" date="2019-07" db="EMBL/GenBank/DDBJ databases">
        <title>R&amp;d 2014.</title>
        <authorList>
            <person name="Klenk H.-P."/>
        </authorList>
    </citation>
    <scope>NUCLEOTIDE SEQUENCE [LARGE SCALE GENOMIC DNA]</scope>
    <source>
        <strain evidence="3 4">DSM 43912</strain>
    </source>
</reference>
<proteinExistence type="predicted"/>
<evidence type="ECO:0000256" key="1">
    <source>
        <dbReference type="SAM" id="MobiDB-lite"/>
    </source>
</evidence>
<dbReference type="SMART" id="SM00382">
    <property type="entry name" value="AAA"/>
    <property type="match status" value="1"/>
</dbReference>
<evidence type="ECO:0000313" key="4">
    <source>
        <dbReference type="Proteomes" id="UP000319728"/>
    </source>
</evidence>
<feature type="compositionally biased region" description="Basic and acidic residues" evidence="1">
    <location>
        <begin position="1103"/>
        <end position="1113"/>
    </location>
</feature>